<comment type="caution">
    <text evidence="1">The sequence shown here is derived from an EMBL/GenBank/DDBJ whole genome shotgun (WGS) entry which is preliminary data.</text>
</comment>
<reference evidence="1" key="1">
    <citation type="submission" date="2023-04" db="EMBL/GenBank/DDBJ databases">
        <title>Ambrosiozyma monospora NBRC 10751.</title>
        <authorList>
            <person name="Ichikawa N."/>
            <person name="Sato H."/>
            <person name="Tonouchi N."/>
        </authorList>
    </citation>
    <scope>NUCLEOTIDE SEQUENCE</scope>
    <source>
        <strain evidence="1">NBRC 10751</strain>
    </source>
</reference>
<name>A0ACB5U8B3_AMBMO</name>
<evidence type="ECO:0000313" key="1">
    <source>
        <dbReference type="EMBL" id="GMF03599.1"/>
    </source>
</evidence>
<accession>A0ACB5U8B3</accession>
<protein>
    <submittedName>
        <fullName evidence="1">Unnamed protein product</fullName>
    </submittedName>
</protein>
<keyword evidence="2" id="KW-1185">Reference proteome</keyword>
<evidence type="ECO:0000313" key="2">
    <source>
        <dbReference type="Proteomes" id="UP001165064"/>
    </source>
</evidence>
<proteinExistence type="predicted"/>
<dbReference type="EMBL" id="BSXS01013128">
    <property type="protein sequence ID" value="GMF03599.1"/>
    <property type="molecule type" value="Genomic_DNA"/>
</dbReference>
<sequence length="225" mass="23109">MITSSSSSISSTFSISSSSASSSVPSSVSSAVSSDVSSVVSSAVSSDVSSIVSSAVSSDVSSIVSSAVSSDVSSVISSIHSSSVFSDASPGASSFVVQITGNPEITVDVSYNGVVDLIHLTALNNDLNYIEGSETFYGNGEVLTNTKIAVVDGEFDATAVLGSQLDDISFVATADNSGKTTYPITVSAEFTYEAVATPFYPLETGVAEKKKLIKRAAFDSYLYYH</sequence>
<gene>
    <name evidence="1" type="ORF">Amon02_001184100</name>
</gene>
<organism evidence="1 2">
    <name type="scientific">Ambrosiozyma monospora</name>
    <name type="common">Yeast</name>
    <name type="synonym">Endomycopsis monosporus</name>
    <dbReference type="NCBI Taxonomy" id="43982"/>
    <lineage>
        <taxon>Eukaryota</taxon>
        <taxon>Fungi</taxon>
        <taxon>Dikarya</taxon>
        <taxon>Ascomycota</taxon>
        <taxon>Saccharomycotina</taxon>
        <taxon>Pichiomycetes</taxon>
        <taxon>Pichiales</taxon>
        <taxon>Pichiaceae</taxon>
        <taxon>Ambrosiozyma</taxon>
    </lineage>
</organism>
<dbReference type="Proteomes" id="UP001165064">
    <property type="component" value="Unassembled WGS sequence"/>
</dbReference>